<gene>
    <name evidence="1" type="ORF">GOP47_0020663</name>
</gene>
<dbReference type="InterPro" id="IPR018790">
    <property type="entry name" value="DUF2358"/>
</dbReference>
<reference evidence="1" key="1">
    <citation type="submission" date="2021-01" db="EMBL/GenBank/DDBJ databases">
        <title>Adiantum capillus-veneris genome.</title>
        <authorList>
            <person name="Fang Y."/>
            <person name="Liao Q."/>
        </authorList>
    </citation>
    <scope>NUCLEOTIDE SEQUENCE</scope>
    <source>
        <strain evidence="1">H3</strain>
        <tissue evidence="1">Leaf</tissue>
    </source>
</reference>
<dbReference type="EMBL" id="JABFUD020000020">
    <property type="protein sequence ID" value="KAI5063993.1"/>
    <property type="molecule type" value="Genomic_DNA"/>
</dbReference>
<keyword evidence="2" id="KW-1185">Reference proteome</keyword>
<accession>A0A9D4UAH7</accession>
<comment type="caution">
    <text evidence="1">The sequence shown here is derived from an EMBL/GenBank/DDBJ whole genome shotgun (WGS) entry which is preliminary data.</text>
</comment>
<organism evidence="1 2">
    <name type="scientific">Adiantum capillus-veneris</name>
    <name type="common">Maidenhair fern</name>
    <dbReference type="NCBI Taxonomy" id="13818"/>
    <lineage>
        <taxon>Eukaryota</taxon>
        <taxon>Viridiplantae</taxon>
        <taxon>Streptophyta</taxon>
        <taxon>Embryophyta</taxon>
        <taxon>Tracheophyta</taxon>
        <taxon>Polypodiopsida</taxon>
        <taxon>Polypodiidae</taxon>
        <taxon>Polypodiales</taxon>
        <taxon>Pteridineae</taxon>
        <taxon>Pteridaceae</taxon>
        <taxon>Vittarioideae</taxon>
        <taxon>Adiantum</taxon>
    </lineage>
</organism>
<dbReference type="AlphaFoldDB" id="A0A9D4UAH7"/>
<dbReference type="OrthoDB" id="348976at2759"/>
<dbReference type="Pfam" id="PF10184">
    <property type="entry name" value="DUF2358"/>
    <property type="match status" value="1"/>
</dbReference>
<dbReference type="PANTHER" id="PTHR34123:SF3">
    <property type="entry name" value="SNOAL-LIKE DOMAIN-CONTAINING PROTEIN"/>
    <property type="match status" value="1"/>
</dbReference>
<dbReference type="SUPFAM" id="SSF54427">
    <property type="entry name" value="NTF2-like"/>
    <property type="match status" value="1"/>
</dbReference>
<proteinExistence type="predicted"/>
<evidence type="ECO:0000313" key="2">
    <source>
        <dbReference type="Proteomes" id="UP000886520"/>
    </source>
</evidence>
<evidence type="ECO:0000313" key="1">
    <source>
        <dbReference type="EMBL" id="KAI5063993.1"/>
    </source>
</evidence>
<sequence>MALCARVPVFVATGLWMQEQREISPCSRPCNTNSRSASNIKLARREILSGFFISIAAPAFHGCSMATQPKNMHLPVEEIKDIIENDIRNGQYYVTGDLTQSIYEDDCRFVDPTTDIRGVDKYVAAIKLLFDPNMSRHELTSINLIDPNTIQVRWKLEGYLKFPWHPHIQPYEGTTVYHVNDKGLIASHEETWDISLWTALREFLTPSL</sequence>
<protein>
    <submittedName>
        <fullName evidence="1">Uncharacterized protein</fullName>
    </submittedName>
</protein>
<dbReference type="InterPro" id="IPR032710">
    <property type="entry name" value="NTF2-like_dom_sf"/>
</dbReference>
<name>A0A9D4UAH7_ADICA</name>
<dbReference type="Gene3D" id="3.10.450.50">
    <property type="match status" value="1"/>
</dbReference>
<dbReference type="PANTHER" id="PTHR34123">
    <property type="entry name" value="OS04G0578200 PROTEIN"/>
    <property type="match status" value="1"/>
</dbReference>
<dbReference type="Proteomes" id="UP000886520">
    <property type="component" value="Chromosome 20"/>
</dbReference>